<accession>A0AA35UAV0</accession>
<dbReference type="Proteomes" id="UP001158598">
    <property type="component" value="Chromosome"/>
</dbReference>
<gene>
    <name evidence="1" type="ORF">MCNOR_0944</name>
</gene>
<protein>
    <submittedName>
        <fullName evidence="1">Uncharacterized protein</fullName>
    </submittedName>
</protein>
<name>A0AA35UAV0_METCP</name>
<dbReference type="EMBL" id="OX458332">
    <property type="protein sequence ID" value="CAI8767023.1"/>
    <property type="molecule type" value="Genomic_DNA"/>
</dbReference>
<evidence type="ECO:0000313" key="2">
    <source>
        <dbReference type="Proteomes" id="UP001158598"/>
    </source>
</evidence>
<evidence type="ECO:0000313" key="1">
    <source>
        <dbReference type="EMBL" id="CAI8767023.1"/>
    </source>
</evidence>
<reference evidence="1" key="1">
    <citation type="submission" date="2023-03" db="EMBL/GenBank/DDBJ databases">
        <authorList>
            <person name="Pearce D."/>
        </authorList>
    </citation>
    <scope>NUCLEOTIDE SEQUENCE</scope>
    <source>
        <strain evidence="1">Mc</strain>
    </source>
</reference>
<sequence>MIINIIRIVCVGERRRPRLRPFLNALSDFT</sequence>
<proteinExistence type="predicted"/>
<dbReference type="AlphaFoldDB" id="A0AA35UAV0"/>
<organism evidence="1 2">
    <name type="scientific">Methylococcus capsulatus</name>
    <dbReference type="NCBI Taxonomy" id="414"/>
    <lineage>
        <taxon>Bacteria</taxon>
        <taxon>Pseudomonadati</taxon>
        <taxon>Pseudomonadota</taxon>
        <taxon>Gammaproteobacteria</taxon>
        <taxon>Methylococcales</taxon>
        <taxon>Methylococcaceae</taxon>
        <taxon>Methylococcus</taxon>
    </lineage>
</organism>